<reference evidence="2 3" key="1">
    <citation type="journal article" date="2018" name="Sci. Rep.">
        <title>Raphidocelis subcapitata (=Pseudokirchneriella subcapitata) provides an insight into genome evolution and environmental adaptations in the Sphaeropleales.</title>
        <authorList>
            <person name="Suzuki S."/>
            <person name="Yamaguchi H."/>
            <person name="Nakajima N."/>
            <person name="Kawachi M."/>
        </authorList>
    </citation>
    <scope>NUCLEOTIDE SEQUENCE [LARGE SCALE GENOMIC DNA]</scope>
    <source>
        <strain evidence="2 3">NIES-35</strain>
    </source>
</reference>
<dbReference type="PANTHER" id="PTHR20974">
    <property type="entry name" value="UPF0585 PROTEIN CG18661"/>
    <property type="match status" value="1"/>
</dbReference>
<protein>
    <recommendedName>
        <fullName evidence="4">SAM-dependent methyltransferase</fullName>
    </recommendedName>
</protein>
<sequence length="244" mass="25324">MADGGSSGASYRWQSTFLDGSAGAAQVAPSADNNKGPILEVLRRRLPALGAGGRVLEVASGTGQHVAHFAAALPGLEWTPSDATPELFPSIAAHTAAAGATNVARPVVLDATWPPEQWRRALQEGSGAEAVFNAVVVANLTHISPWRATLGLLGGAAAVLAPGGRLAIYGPFKLRGAFTTASNRAFHERLLASNPEWGYRDTADIEEAASRQGLALVAVEDMPANNHYLWFEKGSNAAPAAANV</sequence>
<evidence type="ECO:0008006" key="4">
    <source>
        <dbReference type="Google" id="ProtNLM"/>
    </source>
</evidence>
<evidence type="ECO:0000256" key="1">
    <source>
        <dbReference type="ARBA" id="ARBA00008308"/>
    </source>
</evidence>
<name>A0A2V0PND6_9CHLO</name>
<dbReference type="PANTHER" id="PTHR20974:SF0">
    <property type="entry name" value="UPF0585 PROTEIN CG18661"/>
    <property type="match status" value="1"/>
</dbReference>
<dbReference type="AlphaFoldDB" id="A0A2V0PND6"/>
<dbReference type="InterPro" id="IPR010342">
    <property type="entry name" value="DUF938"/>
</dbReference>
<dbReference type="Proteomes" id="UP000247498">
    <property type="component" value="Unassembled WGS sequence"/>
</dbReference>
<dbReference type="SUPFAM" id="SSF53335">
    <property type="entry name" value="S-adenosyl-L-methionine-dependent methyltransferases"/>
    <property type="match status" value="1"/>
</dbReference>
<dbReference type="EMBL" id="BDRX01000158">
    <property type="protein sequence ID" value="GBF99440.1"/>
    <property type="molecule type" value="Genomic_DNA"/>
</dbReference>
<proteinExistence type="inferred from homology"/>
<gene>
    <name evidence="2" type="ORF">Rsub_11926</name>
</gene>
<evidence type="ECO:0000313" key="2">
    <source>
        <dbReference type="EMBL" id="GBF99440.1"/>
    </source>
</evidence>
<dbReference type="Gene3D" id="3.40.50.150">
    <property type="entry name" value="Vaccinia Virus protein VP39"/>
    <property type="match status" value="1"/>
</dbReference>
<comment type="caution">
    <text evidence="2">The sequence shown here is derived from an EMBL/GenBank/DDBJ whole genome shotgun (WGS) entry which is preliminary data.</text>
</comment>
<dbReference type="InterPro" id="IPR029063">
    <property type="entry name" value="SAM-dependent_MTases_sf"/>
</dbReference>
<organism evidence="2 3">
    <name type="scientific">Raphidocelis subcapitata</name>
    <dbReference type="NCBI Taxonomy" id="307507"/>
    <lineage>
        <taxon>Eukaryota</taxon>
        <taxon>Viridiplantae</taxon>
        <taxon>Chlorophyta</taxon>
        <taxon>core chlorophytes</taxon>
        <taxon>Chlorophyceae</taxon>
        <taxon>CS clade</taxon>
        <taxon>Sphaeropleales</taxon>
        <taxon>Selenastraceae</taxon>
        <taxon>Raphidocelis</taxon>
    </lineage>
</organism>
<evidence type="ECO:0000313" key="3">
    <source>
        <dbReference type="Proteomes" id="UP000247498"/>
    </source>
</evidence>
<dbReference type="OrthoDB" id="10258744at2759"/>
<dbReference type="Pfam" id="PF06080">
    <property type="entry name" value="DUF938"/>
    <property type="match status" value="1"/>
</dbReference>
<accession>A0A2V0PND6</accession>
<comment type="similarity">
    <text evidence="1">Belongs to the UPF0585 family.</text>
</comment>
<keyword evidence="3" id="KW-1185">Reference proteome</keyword>
<dbReference type="InParanoid" id="A0A2V0PND6"/>